<dbReference type="InterPro" id="IPR013320">
    <property type="entry name" value="ConA-like_dom_sf"/>
</dbReference>
<dbReference type="SMART" id="SM00042">
    <property type="entry name" value="CUB"/>
    <property type="match status" value="1"/>
</dbReference>
<evidence type="ECO:0000256" key="1">
    <source>
        <dbReference type="ARBA" id="ARBA00011073"/>
    </source>
</evidence>
<keyword evidence="2 7" id="KW-0645">Protease</keyword>
<evidence type="ECO:0000313" key="10">
    <source>
        <dbReference type="EMBL" id="MCC9070457.1"/>
    </source>
</evidence>
<keyword evidence="6" id="KW-1015">Disulfide bond</keyword>
<dbReference type="Gene3D" id="2.60.120.200">
    <property type="match status" value="1"/>
</dbReference>
<dbReference type="PROSITE" id="PS01180">
    <property type="entry name" value="CUB"/>
    <property type="match status" value="1"/>
</dbReference>
<organism evidence="10 11">
    <name type="scientific">Flavobacterium pisciphilum</name>
    <dbReference type="NCBI Taxonomy" id="2893755"/>
    <lineage>
        <taxon>Bacteria</taxon>
        <taxon>Pseudomonadati</taxon>
        <taxon>Bacteroidota</taxon>
        <taxon>Flavobacteriia</taxon>
        <taxon>Flavobacteriales</taxon>
        <taxon>Flavobacteriaceae</taxon>
        <taxon>Flavobacterium</taxon>
    </lineage>
</organism>
<dbReference type="Gene3D" id="2.60.120.380">
    <property type="match status" value="1"/>
</dbReference>
<dbReference type="InterPro" id="IPR013783">
    <property type="entry name" value="Ig-like_fold"/>
</dbReference>
<gene>
    <name evidence="10" type="ORF">LNQ49_02430</name>
</gene>
<evidence type="ECO:0000256" key="6">
    <source>
        <dbReference type="ARBA" id="ARBA00023157"/>
    </source>
</evidence>
<evidence type="ECO:0000256" key="4">
    <source>
        <dbReference type="ARBA" id="ARBA00022801"/>
    </source>
</evidence>
<protein>
    <submittedName>
        <fullName evidence="10">S8 family serine peptidase</fullName>
    </submittedName>
</protein>
<dbReference type="NCBIfam" id="TIGR04183">
    <property type="entry name" value="Por_Secre_tail"/>
    <property type="match status" value="1"/>
</dbReference>
<dbReference type="Pfam" id="PF13385">
    <property type="entry name" value="Laminin_G_3"/>
    <property type="match status" value="1"/>
</dbReference>
<evidence type="ECO:0000256" key="3">
    <source>
        <dbReference type="ARBA" id="ARBA00022729"/>
    </source>
</evidence>
<evidence type="ECO:0000256" key="7">
    <source>
        <dbReference type="PROSITE-ProRule" id="PRU01240"/>
    </source>
</evidence>
<dbReference type="SUPFAM" id="SSF49785">
    <property type="entry name" value="Galactose-binding domain-like"/>
    <property type="match status" value="1"/>
</dbReference>
<dbReference type="InterPro" id="IPR000859">
    <property type="entry name" value="CUB_dom"/>
</dbReference>
<dbReference type="CDD" id="cd00041">
    <property type="entry name" value="CUB"/>
    <property type="match status" value="1"/>
</dbReference>
<dbReference type="InterPro" id="IPR008979">
    <property type="entry name" value="Galactose-bd-like_sf"/>
</dbReference>
<dbReference type="RefSeq" id="WP_229987191.1">
    <property type="nucleotide sequence ID" value="NZ_JAJJMO010000001.1"/>
</dbReference>
<feature type="active site" description="Charge relay system" evidence="7">
    <location>
        <position position="271"/>
    </location>
</feature>
<dbReference type="Pfam" id="PF00082">
    <property type="entry name" value="Peptidase_S8"/>
    <property type="match status" value="1"/>
</dbReference>
<keyword evidence="11" id="KW-1185">Reference proteome</keyword>
<dbReference type="Gene3D" id="2.60.40.10">
    <property type="entry name" value="Immunoglobulins"/>
    <property type="match status" value="1"/>
</dbReference>
<accession>A0ABS8MQN4</accession>
<dbReference type="InterPro" id="IPR015500">
    <property type="entry name" value="Peptidase_S8_subtilisin-rel"/>
</dbReference>
<dbReference type="InterPro" id="IPR023828">
    <property type="entry name" value="Peptidase_S8_Ser-AS"/>
</dbReference>
<dbReference type="PROSITE" id="PS00138">
    <property type="entry name" value="SUBTILASE_SER"/>
    <property type="match status" value="1"/>
</dbReference>
<dbReference type="Gene3D" id="2.60.40.2340">
    <property type="match status" value="3"/>
</dbReference>
<feature type="active site" description="Charge relay system" evidence="7">
    <location>
        <position position="444"/>
    </location>
</feature>
<evidence type="ECO:0000256" key="2">
    <source>
        <dbReference type="ARBA" id="ARBA00022670"/>
    </source>
</evidence>
<feature type="chain" id="PRO_5045876817" evidence="8">
    <location>
        <begin position="20"/>
        <end position="2299"/>
    </location>
</feature>
<comment type="caution">
    <text evidence="10">The sequence shown here is derived from an EMBL/GenBank/DDBJ whole genome shotgun (WGS) entry which is preliminary data.</text>
</comment>
<keyword evidence="5 7" id="KW-0720">Serine protease</keyword>
<dbReference type="PRINTS" id="PR00723">
    <property type="entry name" value="SUBTILISIN"/>
</dbReference>
<dbReference type="InterPro" id="IPR000209">
    <property type="entry name" value="Peptidase_S8/S53_dom"/>
</dbReference>
<dbReference type="SUPFAM" id="SSF52743">
    <property type="entry name" value="Subtilisin-like"/>
    <property type="match status" value="1"/>
</dbReference>
<reference evidence="10" key="1">
    <citation type="submission" date="2021-11" db="EMBL/GenBank/DDBJ databases">
        <title>Description of novel Flavobacterium species.</title>
        <authorList>
            <person name="Saticioglu I.B."/>
            <person name="Ay H."/>
            <person name="Altun S."/>
            <person name="Duman M."/>
        </authorList>
    </citation>
    <scope>NUCLEOTIDE SEQUENCE</scope>
    <source>
        <strain evidence="10">F-65</strain>
    </source>
</reference>
<dbReference type="Pfam" id="PF18962">
    <property type="entry name" value="Por_Secre_tail"/>
    <property type="match status" value="1"/>
</dbReference>
<feature type="signal peptide" evidence="8">
    <location>
        <begin position="1"/>
        <end position="19"/>
    </location>
</feature>
<evidence type="ECO:0000256" key="8">
    <source>
        <dbReference type="SAM" id="SignalP"/>
    </source>
</evidence>
<dbReference type="Gene3D" id="3.40.50.200">
    <property type="entry name" value="Peptidase S8/S53 domain"/>
    <property type="match status" value="1"/>
</dbReference>
<dbReference type="PANTHER" id="PTHR43399">
    <property type="entry name" value="SUBTILISIN-RELATED"/>
    <property type="match status" value="1"/>
</dbReference>
<dbReference type="InterPro" id="IPR036852">
    <property type="entry name" value="Peptidase_S8/S53_dom_sf"/>
</dbReference>
<keyword evidence="4 7" id="KW-0378">Hydrolase</keyword>
<dbReference type="SUPFAM" id="SSF49854">
    <property type="entry name" value="Spermadhesin, CUB domain"/>
    <property type="match status" value="1"/>
</dbReference>
<dbReference type="Gene3D" id="2.60.120.290">
    <property type="entry name" value="Spermadhesin, CUB domain"/>
    <property type="match status" value="1"/>
</dbReference>
<dbReference type="PANTHER" id="PTHR43399:SF4">
    <property type="entry name" value="CELL WALL-ASSOCIATED PROTEASE"/>
    <property type="match status" value="1"/>
</dbReference>
<dbReference type="InterPro" id="IPR051048">
    <property type="entry name" value="Peptidase_S8/S53_subtilisin"/>
</dbReference>
<dbReference type="Pfam" id="PF16403">
    <property type="entry name" value="Bact_surface_Ig-like"/>
    <property type="match status" value="1"/>
</dbReference>
<evidence type="ECO:0000313" key="11">
    <source>
        <dbReference type="Proteomes" id="UP001430919"/>
    </source>
</evidence>
<comment type="similarity">
    <text evidence="1 7">Belongs to the peptidase S8 family.</text>
</comment>
<dbReference type="SUPFAM" id="SSF49899">
    <property type="entry name" value="Concanavalin A-like lectins/glucanases"/>
    <property type="match status" value="1"/>
</dbReference>
<dbReference type="Proteomes" id="UP001430919">
    <property type="component" value="Unassembled WGS sequence"/>
</dbReference>
<dbReference type="InterPro" id="IPR026444">
    <property type="entry name" value="Secre_tail"/>
</dbReference>
<name>A0ABS8MQN4_9FLAO</name>
<dbReference type="InterPro" id="IPR032179">
    <property type="entry name" value="Cry22Aa_Ig-like"/>
</dbReference>
<feature type="active site" description="Charge relay system" evidence="7">
    <location>
        <position position="247"/>
    </location>
</feature>
<dbReference type="PROSITE" id="PS51892">
    <property type="entry name" value="SUBTILASE"/>
    <property type="match status" value="1"/>
</dbReference>
<keyword evidence="3 8" id="KW-0732">Signal</keyword>
<dbReference type="EMBL" id="JAJJMO010000001">
    <property type="protein sequence ID" value="MCC9070457.1"/>
    <property type="molecule type" value="Genomic_DNA"/>
</dbReference>
<evidence type="ECO:0000256" key="5">
    <source>
        <dbReference type="ARBA" id="ARBA00022825"/>
    </source>
</evidence>
<dbReference type="Pfam" id="PF00431">
    <property type="entry name" value="CUB"/>
    <property type="match status" value="1"/>
</dbReference>
<evidence type="ECO:0000259" key="9">
    <source>
        <dbReference type="PROSITE" id="PS01180"/>
    </source>
</evidence>
<sequence length="2299" mass="248515">MNKKLLSFIMMLFAISIWSQNRLENDFSISINGNKISTTANFKQQFRELKKSTSKKQSPQTEYTLLQFTKIPSLEEQQKLKRQGVTLLTYVSNNAYYAAIDPGFYSKGAISDNIRTSIIVDPQYKLDKMLANNSIPDYALEGNSIKVVVSYFKGVDSKVISHDLSSLFVKSIRIEEPFNQIYLQVSKEKLEEIAKINWVQNIDLIPAPVESDNRPGVTSHKANILGSTISGLGYGLTGKGVKVGVWDGNLEKHKDHTGRVTAKEYESNSSHGEHVSGTIGGAGLLDPIAKGMAPEVQMYGWNFNTQSNGLSVASERLKSIAEDGIEITSNSYGINLASGFNTFKYSASDYGDDYVTATNTYLLNIYSNGNAQTANPAGGGFNTSTKNSKNSLHVAANNPNDLISSYSSFGPTIDGRLVPQITAVGTNVYSLDYSNSYQIMSGTSMATPGTTGTVALLYERYKNIYGEKPLASLMKALVANTAKDEGNPGPDYKYGFGNLNGLRAIKALDKKMFYTGTVINGASFEKEIVVPSGLVSLKVMLAYSDLPGTPGAGLIQVNDLDIKIVKDGITTLPWVLNPTTPNENAIRGVDSMNNIEQVTLDNPAAGTYKIIITGAKIPLNSQEFSVVYDYVAPELILTYPVGGEKFNPDTTEYIRWDYEGEAKTFTIEYSVDGGINYVMLAKDVPSAARNFAWQVPSGIVANAKIRIIAGSKVDASKEVFNIITEPKNLVIAPSVCGTSSYKMDWDPIVGAKYEVLKMNGYAFDVVATVTDPTYTFNNLTVSDDNWFSVRTVDIATGIVSERVRAVNVEPVSQPVLNALSLPFLEDFNNRKATNYVFSNGATGNVKYEYIDAQLLDGAKMQGSSRTTSSPWVVSTVANAFTNNPDYIKKVSFCDIDATSLAGKNIRMKFNLLWNTVGTVNKNFFRVLVNGNPVNSYKNQSVYGGTELSGDTELIYDFSAYAGTVFSVAFEAVSDNDVIIVSNDYVYNSVFIDNVNFYEATATDLELTSFIPNVGLTATEVVKIKIFNHSPVAISNIPVSYKINGGTEVVETITGPVNPLSELSYSFVQTANFSTQGIYTVVANVNYVGDVVVDNNTATSNVSNAGTDVLMGSVASKTTCSSVFTDAGTRFNNYQDSATQVLTFRPGTVGNSINVNFTDFDVELDYDFLYIYNGPNVNAPLLGAFTGNSLPPSLTSTAVGGELTFRFVSDEIENGRGWIADITCVTKPTVNDASVVTIVTPEALGKKTNESVVTIRVSNLGPVALVNYPVFYQVDGGPKVTDVVPAIAAYGTVSFTFAIKADLSIVGKEYNITSGVDVSDDNNSNNNKEKIVFNNNELPVHTNTNGYAISKLKWDNVVNTSATTAYSDFKNIKIPVYPGFTYQPEVTIVRTGEAITRDLTTRPGVFTMMVVDLNGDGNLTDEFYAGNFWVNTVSTTASPGIVSTLSTHYFRNNFTLVGGVTIPANTTPGEKLMRVIQMYRSPNEYYNVNLGPTIDGLTTSNEDFEIEEYTVNVLPFTTANASVERITAPTKPGNTPVVVTAVIRNLSSVPILNFPIAYKINGANEVVQNVAGPIAAAGTATVSFNTKADLSVPGDYVIDVYTQLAGDTDITNDSKSVTLTHASNYPTNVTGTFDGVNDIVITDNTPVLNLTNNYTFEAWVNQKQPSVFGRILDKSTVLVFVHNTANLTLYKENSLVFSIATPTGSYVINTGLNSIKQNTWHHIAYTVSAANVYTVYIDGVAVPFTSTGTANAANSNTANPAYVGNNTTLTRGLNGNIDEVRIWAGVRDQATIASNAMTKYQGNEPGLVAYYSFSEGDKQFVFDSSLNDNTAVILNADTDGIGDGKFWNVPVLLQKLDFVNQLSASYDTASKTYTVLLNDGADITNAIANFSLGMQSLAKINGVTQVSGVTTNDYTNPVTLTVEGVGFNTGISEVYTIKILVGLSTESKLMAYNFTVVSNPGLVSDINTDIVGSNATKTVPYGINVSNLIADFVVSPGAELHIDGVKQLNSKTTISDYTNSLLITVVSEDKASQTNYTVILNAKNTEATLIAYSVANQVGASVIDPVLKTVKVFVNNNANLSTLTPVFQISDFATLRIGTYLQNSGLTVLNYSLPVVYNVMAQNGTIENWTVTIERAKPIITLTGNVVVSLDKGCPYIEAGYTAKDNLDVDITSGVLVSGTVDVSTPGQYILTYTAKDALQNETFATRTINISTTVCALGVDTNEIEGFVIYPNPIKDGKVYVQTTSTSSKSIRISDMAGKVVFTTETENKELNIHRLPTGVYVIKVEQDGNTSTQKLIVE</sequence>
<dbReference type="InterPro" id="IPR035914">
    <property type="entry name" value="Sperma_CUB_dom_sf"/>
</dbReference>
<proteinExistence type="inferred from homology"/>
<feature type="domain" description="CUB" evidence="9">
    <location>
        <begin position="1119"/>
        <end position="1224"/>
    </location>
</feature>